<sequence>MERFDTHEVFNPVAPFGDIHLFACDPALGEALVREGGGAAQVALRDCAAILARALVEEGAAP</sequence>
<gene>
    <name evidence="1" type="ORF">PX653_07895</name>
</gene>
<dbReference type="RefSeq" id="WP_277417345.1">
    <property type="nucleotide sequence ID" value="NZ_CP119083.1"/>
</dbReference>
<accession>A0ABY8BJ24</accession>
<evidence type="ECO:0000313" key="1">
    <source>
        <dbReference type="EMBL" id="WEF34672.1"/>
    </source>
</evidence>
<reference evidence="1 2" key="1">
    <citation type="submission" date="2023-02" db="EMBL/GenBank/DDBJ databases">
        <title>Gemone sequence of Telluria chitinolytica ACM 3522T.</title>
        <authorList>
            <person name="Frediansyah A."/>
            <person name="Miess H."/>
            <person name="Gross H."/>
        </authorList>
    </citation>
    <scope>NUCLEOTIDE SEQUENCE [LARGE SCALE GENOMIC DNA]</scope>
    <source>
        <strain evidence="1 2">ACM 3522</strain>
    </source>
</reference>
<evidence type="ECO:0000313" key="2">
    <source>
        <dbReference type="Proteomes" id="UP001216510"/>
    </source>
</evidence>
<dbReference type="EMBL" id="CP119083">
    <property type="protein sequence ID" value="WEF34672.1"/>
    <property type="molecule type" value="Genomic_DNA"/>
</dbReference>
<keyword evidence="2" id="KW-1185">Reference proteome</keyword>
<name>A0ABY8BJ24_9BURK</name>
<organism evidence="1 2">
    <name type="scientific">Pseudoduganella chitinolytica</name>
    <dbReference type="NCBI Taxonomy" id="34070"/>
    <lineage>
        <taxon>Bacteria</taxon>
        <taxon>Pseudomonadati</taxon>
        <taxon>Pseudomonadota</taxon>
        <taxon>Betaproteobacteria</taxon>
        <taxon>Burkholderiales</taxon>
        <taxon>Oxalobacteraceae</taxon>
        <taxon>Telluria group</taxon>
        <taxon>Pseudoduganella</taxon>
    </lineage>
</organism>
<proteinExistence type="predicted"/>
<protein>
    <submittedName>
        <fullName evidence="1">Uncharacterized protein</fullName>
    </submittedName>
</protein>
<dbReference type="Proteomes" id="UP001216510">
    <property type="component" value="Chromosome"/>
</dbReference>